<keyword evidence="4" id="KW-1185">Reference proteome</keyword>
<feature type="domain" description="Glycosyltransferase 2-like" evidence="2">
    <location>
        <begin position="3"/>
        <end position="92"/>
    </location>
</feature>
<dbReference type="Pfam" id="PF00535">
    <property type="entry name" value="Glycos_transf_2"/>
    <property type="match status" value="1"/>
</dbReference>
<comment type="caution">
    <text evidence="3">The sequence shown here is derived from an EMBL/GenBank/DDBJ whole genome shotgun (WGS) entry which is preliminary data.</text>
</comment>
<dbReference type="SUPFAM" id="SSF53448">
    <property type="entry name" value="Nucleotide-diphospho-sugar transferases"/>
    <property type="match status" value="1"/>
</dbReference>
<evidence type="ECO:0000259" key="2">
    <source>
        <dbReference type="Pfam" id="PF00535"/>
    </source>
</evidence>
<sequence>MISVIIPTYNRYLELGELLECLDKQHERRFEVIIVNDNGQRIDDVIQPYRDCLDIRTIHLEQNYKHIYARNRGVAEARGDYILLCDDDDLLPKIMR</sequence>
<dbReference type="Gene3D" id="3.90.550.10">
    <property type="entry name" value="Spore Coat Polysaccharide Biosynthesis Protein SpsA, Chain A"/>
    <property type="match status" value="1"/>
</dbReference>
<name>A0ABT4Q495_9BACL</name>
<evidence type="ECO:0000313" key="3">
    <source>
        <dbReference type="EMBL" id="MCZ8511683.1"/>
    </source>
</evidence>
<reference evidence="3 4" key="1">
    <citation type="submission" date="2022-12" db="EMBL/GenBank/DDBJ databases">
        <title>Draft genome sequence of Paenibacillus sp. dW9.</title>
        <authorList>
            <person name="Choi E.-W."/>
            <person name="Kim D.-U."/>
        </authorList>
    </citation>
    <scope>NUCLEOTIDE SEQUENCE [LARGE SCALE GENOMIC DNA]</scope>
    <source>
        <strain evidence="4">dW9</strain>
    </source>
</reference>
<comment type="similarity">
    <text evidence="1">Belongs to the glycosyltransferase 2 family.</text>
</comment>
<keyword evidence="3" id="KW-0328">Glycosyltransferase</keyword>
<dbReference type="EC" id="2.4.-.-" evidence="3"/>
<dbReference type="PANTHER" id="PTHR22916:SF3">
    <property type="entry name" value="UDP-GLCNAC:BETAGAL BETA-1,3-N-ACETYLGLUCOSAMINYLTRANSFERASE-LIKE PROTEIN 1"/>
    <property type="match status" value="1"/>
</dbReference>
<protein>
    <submittedName>
        <fullName evidence="3">Glycosyltransferase</fullName>
        <ecNumber evidence="3">2.4.-.-</ecNumber>
    </submittedName>
</protein>
<dbReference type="InterPro" id="IPR001173">
    <property type="entry name" value="Glyco_trans_2-like"/>
</dbReference>
<dbReference type="GO" id="GO:0016757">
    <property type="term" value="F:glycosyltransferase activity"/>
    <property type="evidence" value="ECO:0007669"/>
    <property type="project" value="UniProtKB-KW"/>
</dbReference>
<dbReference type="CDD" id="cd00761">
    <property type="entry name" value="Glyco_tranf_GTA_type"/>
    <property type="match status" value="1"/>
</dbReference>
<organism evidence="3 4">
    <name type="scientific">Paenibacillus gyeongsangnamensis</name>
    <dbReference type="NCBI Taxonomy" id="3388067"/>
    <lineage>
        <taxon>Bacteria</taxon>
        <taxon>Bacillati</taxon>
        <taxon>Bacillota</taxon>
        <taxon>Bacilli</taxon>
        <taxon>Bacillales</taxon>
        <taxon>Paenibacillaceae</taxon>
        <taxon>Paenibacillus</taxon>
    </lineage>
</organism>
<dbReference type="RefSeq" id="WP_269880078.1">
    <property type="nucleotide sequence ID" value="NZ_JAQAGZ010000002.1"/>
</dbReference>
<keyword evidence="3" id="KW-0808">Transferase</keyword>
<accession>A0ABT4Q495</accession>
<proteinExistence type="inferred from homology"/>
<evidence type="ECO:0000256" key="1">
    <source>
        <dbReference type="ARBA" id="ARBA00006739"/>
    </source>
</evidence>
<gene>
    <name evidence="3" type="ORF">O9H85_04400</name>
</gene>
<evidence type="ECO:0000313" key="4">
    <source>
        <dbReference type="Proteomes" id="UP001527882"/>
    </source>
</evidence>
<dbReference type="EMBL" id="JAQAGZ010000002">
    <property type="protein sequence ID" value="MCZ8511683.1"/>
    <property type="molecule type" value="Genomic_DNA"/>
</dbReference>
<dbReference type="Proteomes" id="UP001527882">
    <property type="component" value="Unassembled WGS sequence"/>
</dbReference>
<dbReference type="PANTHER" id="PTHR22916">
    <property type="entry name" value="GLYCOSYLTRANSFERASE"/>
    <property type="match status" value="1"/>
</dbReference>
<dbReference type="InterPro" id="IPR029044">
    <property type="entry name" value="Nucleotide-diphossugar_trans"/>
</dbReference>